<organism evidence="1 2">
    <name type="scientific">Corynebacterium urealyticum (strain ATCC 43042 / DSM 7109)</name>
    <dbReference type="NCBI Taxonomy" id="504474"/>
    <lineage>
        <taxon>Bacteria</taxon>
        <taxon>Bacillati</taxon>
        <taxon>Actinomycetota</taxon>
        <taxon>Actinomycetes</taxon>
        <taxon>Mycobacteriales</taxon>
        <taxon>Corynebacteriaceae</taxon>
        <taxon>Corynebacterium</taxon>
    </lineage>
</organism>
<evidence type="ECO:0008006" key="3">
    <source>
        <dbReference type="Google" id="ProtNLM"/>
    </source>
</evidence>
<dbReference type="EMBL" id="AM942444">
    <property type="protein sequence ID" value="CAQ05413.1"/>
    <property type="molecule type" value="Genomic_DNA"/>
</dbReference>
<name>B1VGV6_CORU7</name>
<accession>B1VGV6</accession>
<proteinExistence type="predicted"/>
<evidence type="ECO:0000313" key="1">
    <source>
        <dbReference type="EMBL" id="CAQ05413.1"/>
    </source>
</evidence>
<gene>
    <name evidence="1" type="ordered locus">cu1453</name>
</gene>
<dbReference type="HOGENOM" id="CLU_3060651_0_0_11"/>
<sequence>MVNHKLIDKLMHQMDLRAKLHQRRPYVSYTGTVSHLDLTPMQYRKQALKPLTA</sequence>
<dbReference type="AlphaFoldDB" id="B1VGV6"/>
<reference evidence="1 2" key="1">
    <citation type="journal article" date="2008" name="J. Biotechnol.">
        <title>The lifestyle of Corynebacterium urealyticum derived from its complete genome sequence established by pyrosequencing.</title>
        <authorList>
            <person name="Tauch A."/>
            <person name="Trost E."/>
            <person name="Tilker A."/>
            <person name="Ludewig U."/>
            <person name="Schneiker S."/>
            <person name="Goesmann A."/>
            <person name="Arnold W."/>
            <person name="Bekel T."/>
            <person name="Brinkrolf K."/>
            <person name="Brune I."/>
            <person name="Goetker S."/>
            <person name="Kalinowski J."/>
            <person name="Kamp P.-B."/>
            <person name="Lobo F.P."/>
            <person name="Viehoever P."/>
            <person name="Weisshaar B."/>
            <person name="Soriano F."/>
            <person name="Droege M."/>
            <person name="Puehler A."/>
        </authorList>
    </citation>
    <scope>NUCLEOTIDE SEQUENCE [LARGE SCALE GENOMIC DNA]</scope>
    <source>
        <strain evidence="2">ATCC 43042 / DSM 7109</strain>
    </source>
</reference>
<dbReference type="Proteomes" id="UP000001727">
    <property type="component" value="Chromosome"/>
</dbReference>
<keyword evidence="2" id="KW-1185">Reference proteome</keyword>
<dbReference type="KEGG" id="cur:cu1453"/>
<evidence type="ECO:0000313" key="2">
    <source>
        <dbReference type="Proteomes" id="UP000001727"/>
    </source>
</evidence>
<protein>
    <recommendedName>
        <fullName evidence="3">Transposase</fullName>
    </recommendedName>
</protein>